<gene>
    <name evidence="3" type="ORF">M5D96_001985</name>
</gene>
<name>A0A9P9YZ70_9MUSC</name>
<sequence length="78" mass="8207">MFNIKLIILVALTISMVQSCCIDEPEQGNCGCGKSQCSSCGRVKSCGCGCKPCRCPSSGGGGCQDQDLRKRHKGPCPH</sequence>
<dbReference type="InterPro" id="IPR049529">
    <property type="entry name" value="Zym1-like"/>
</dbReference>
<keyword evidence="2" id="KW-0732">Signal</keyword>
<accession>A0A9P9YZ70</accession>
<keyword evidence="4" id="KW-1185">Reference proteome</keyword>
<feature type="signal peptide" evidence="2">
    <location>
        <begin position="1"/>
        <end position="19"/>
    </location>
</feature>
<dbReference type="EMBL" id="JAMKOV010000001">
    <property type="protein sequence ID" value="KAI8045796.1"/>
    <property type="molecule type" value="Genomic_DNA"/>
</dbReference>
<dbReference type="AlphaFoldDB" id="A0A9P9YZ70"/>
<feature type="chain" id="PRO_5040443802" evidence="2">
    <location>
        <begin position="20"/>
        <end position="78"/>
    </location>
</feature>
<organism evidence="3 4">
    <name type="scientific">Drosophila gunungcola</name>
    <name type="common">fruit fly</name>
    <dbReference type="NCBI Taxonomy" id="103775"/>
    <lineage>
        <taxon>Eukaryota</taxon>
        <taxon>Metazoa</taxon>
        <taxon>Ecdysozoa</taxon>
        <taxon>Arthropoda</taxon>
        <taxon>Hexapoda</taxon>
        <taxon>Insecta</taxon>
        <taxon>Pterygota</taxon>
        <taxon>Neoptera</taxon>
        <taxon>Endopterygota</taxon>
        <taxon>Diptera</taxon>
        <taxon>Brachycera</taxon>
        <taxon>Muscomorpha</taxon>
        <taxon>Ephydroidea</taxon>
        <taxon>Drosophilidae</taxon>
        <taxon>Drosophila</taxon>
        <taxon>Sophophora</taxon>
    </lineage>
</organism>
<proteinExistence type="predicted"/>
<dbReference type="Pfam" id="PF12749">
    <property type="entry name" value="Metallothio_Euk"/>
    <property type="match status" value="1"/>
</dbReference>
<dbReference type="PROSITE" id="PS51257">
    <property type="entry name" value="PROKAR_LIPOPROTEIN"/>
    <property type="match status" value="1"/>
</dbReference>
<feature type="compositionally biased region" description="Basic residues" evidence="1">
    <location>
        <begin position="69"/>
        <end position="78"/>
    </location>
</feature>
<protein>
    <submittedName>
        <fullName evidence="3">Uncharacterized protein</fullName>
    </submittedName>
</protein>
<comment type="caution">
    <text evidence="3">The sequence shown here is derived from an EMBL/GenBank/DDBJ whole genome shotgun (WGS) entry which is preliminary data.</text>
</comment>
<reference evidence="3" key="1">
    <citation type="journal article" date="2023" name="Genome Biol. Evol.">
        <title>Long-read-based Genome Assembly of Drosophila gunungcola Reveals Fewer Chemosensory Genes in Flower-breeding Species.</title>
        <authorList>
            <person name="Negi A."/>
            <person name="Liao B.Y."/>
            <person name="Yeh S.D."/>
        </authorList>
    </citation>
    <scope>NUCLEOTIDE SEQUENCE</scope>
    <source>
        <strain evidence="3">Sukarami</strain>
    </source>
</reference>
<evidence type="ECO:0000313" key="3">
    <source>
        <dbReference type="EMBL" id="KAI8045796.1"/>
    </source>
</evidence>
<feature type="region of interest" description="Disordered" evidence="1">
    <location>
        <begin position="57"/>
        <end position="78"/>
    </location>
</feature>
<evidence type="ECO:0000313" key="4">
    <source>
        <dbReference type="Proteomes" id="UP001059596"/>
    </source>
</evidence>
<evidence type="ECO:0000256" key="2">
    <source>
        <dbReference type="SAM" id="SignalP"/>
    </source>
</evidence>
<dbReference type="Proteomes" id="UP001059596">
    <property type="component" value="Chromosome 3R"/>
</dbReference>
<evidence type="ECO:0000256" key="1">
    <source>
        <dbReference type="SAM" id="MobiDB-lite"/>
    </source>
</evidence>